<dbReference type="PANTHER" id="PTHR47372">
    <property type="entry name" value="DAUER UP-REGULATED-RELATED"/>
    <property type="match status" value="1"/>
</dbReference>
<accession>A0A3G6ISR7</accession>
<dbReference type="PANTHER" id="PTHR47372:SF11">
    <property type="entry name" value="RE19971P"/>
    <property type="match status" value="1"/>
</dbReference>
<dbReference type="SUPFAM" id="SSF57997">
    <property type="entry name" value="Tropomyosin"/>
    <property type="match status" value="1"/>
</dbReference>
<evidence type="ECO:0000259" key="3">
    <source>
        <dbReference type="Pfam" id="PF20155"/>
    </source>
</evidence>
<dbReference type="RefSeq" id="WP_123959710.1">
    <property type="nucleotide sequence ID" value="NZ_CP033898.1"/>
</dbReference>
<reference evidence="4 5" key="1">
    <citation type="submission" date="2018-11" db="EMBL/GenBank/DDBJ databases">
        <authorList>
            <person name="Kleinhagauer T."/>
            <person name="Glaeser S.P."/>
            <person name="Spergser J."/>
            <person name="Ruckert C."/>
            <person name="Kaempfer P."/>
            <person name="Busse H.-J."/>
        </authorList>
    </citation>
    <scope>NUCLEOTIDE SEQUENCE [LARGE SCALE GENOMIC DNA]</scope>
    <source>
        <strain evidence="4 5">812CH</strain>
    </source>
</reference>
<feature type="domain" description="Tape measure protein N-terminal" evidence="3">
    <location>
        <begin position="327"/>
        <end position="502"/>
    </location>
</feature>
<dbReference type="EMBL" id="CP033898">
    <property type="protein sequence ID" value="AZA08695.1"/>
    <property type="molecule type" value="Genomic_DNA"/>
</dbReference>
<evidence type="ECO:0000313" key="4">
    <source>
        <dbReference type="EMBL" id="AZA08695.1"/>
    </source>
</evidence>
<dbReference type="Gene3D" id="1.20.120.20">
    <property type="entry name" value="Apolipoprotein"/>
    <property type="match status" value="1"/>
</dbReference>
<protein>
    <submittedName>
        <fullName evidence="4">Chromosome partition protein Smc</fullName>
    </submittedName>
</protein>
<dbReference type="OrthoDB" id="4387133at2"/>
<keyword evidence="5" id="KW-1185">Reference proteome</keyword>
<keyword evidence="2" id="KW-0812">Transmembrane</keyword>
<organism evidence="4 5">
    <name type="scientific">Corynebacterium pseudopelargi</name>
    <dbReference type="NCBI Taxonomy" id="2080757"/>
    <lineage>
        <taxon>Bacteria</taxon>
        <taxon>Bacillati</taxon>
        <taxon>Actinomycetota</taxon>
        <taxon>Actinomycetes</taxon>
        <taxon>Mycobacteriales</taxon>
        <taxon>Corynebacteriaceae</taxon>
        <taxon>Corynebacterium</taxon>
    </lineage>
</organism>
<keyword evidence="2" id="KW-1133">Transmembrane helix</keyword>
<evidence type="ECO:0000313" key="5">
    <source>
        <dbReference type="Proteomes" id="UP000271426"/>
    </source>
</evidence>
<gene>
    <name evidence="4" type="primary">smc3</name>
    <name evidence="4" type="ORF">CPPEL_02820</name>
</gene>
<feature type="transmembrane region" description="Helical" evidence="2">
    <location>
        <begin position="603"/>
        <end position="621"/>
    </location>
</feature>
<evidence type="ECO:0000256" key="2">
    <source>
        <dbReference type="SAM" id="Phobius"/>
    </source>
</evidence>
<feature type="compositionally biased region" description="Basic and acidic residues" evidence="1">
    <location>
        <begin position="205"/>
        <end position="215"/>
    </location>
</feature>
<evidence type="ECO:0000256" key="1">
    <source>
        <dbReference type="SAM" id="MobiDB-lite"/>
    </source>
</evidence>
<dbReference type="Proteomes" id="UP000271426">
    <property type="component" value="Chromosome"/>
</dbReference>
<keyword evidence="2" id="KW-0472">Membrane</keyword>
<dbReference type="NCBIfam" id="TIGR02675">
    <property type="entry name" value="tape_meas_nterm"/>
    <property type="match status" value="1"/>
</dbReference>
<dbReference type="KEGG" id="cpso:CPPEL_02820"/>
<name>A0A3G6ISR7_9CORY</name>
<feature type="region of interest" description="Disordered" evidence="1">
    <location>
        <begin position="110"/>
        <end position="181"/>
    </location>
</feature>
<sequence>MSGVWIPVLASMKGFIAEVNRGADTAAKSAGQKLNKGLSEATKDGGADAAAKVAKAVEAQTVKISTARKAQAQAAADVQVAEQKLANLRESGTAKASQIAKAESQLETAKVKHKNATAQLQRGEQDLETVRNGGEATASSLARAEDGLASAKAKSVAKQGELRTAETQLNEARDKAKGASEAVQQAELNLINVRDRYGANTRETASAEKQLETAKKQAATADNQVATAAGKVTKARADVANATDNLRAKTMTHKAAQEQVARSERKAGDEAASAGRKIRGMGTDMESANPKAKNLTGSLMGVATKAGVAAGAFLGVQGVTSVLGAGFDRLQNIERAEIGFKNIGLTADETKAQMAKLTEQVTGTSVSLSDAAKYSAMFAQSGVQMGKPMDDTVKAFTNLSAAAAGSGVDVGNVMTQISAAGRLLGGDAMQLQQAGINIYQYVADYMGKSVAEVKKLGEEGKISFEDVVGAVNKGTGDLAKDMGETLSAKMANMKTALASLGAALIEPLMGPLTTAVTAVTGALKALIGPLKVVGGWASEHQTTMTVLGVAFGSLAAGVAAYNVQAKIAAAGGIVKMLTGMAKASKLAAVGQWALNTAMWANPLTWVVAAIAAVVAGLALFFTKTETGRKAWETFTNFLSSAWQATVDALKAAYETFVKPIWEGLVNGAQWAMETLTPVWEGIKAGFNAVKDAFSTGVDWIKSKWDELGTGLGQFKATWLDPIGAAIQAWVNTIVMPAFDLLGQGIKLVWDVLIKPVFDTFMSLAQLVGNIIMIVVNNLIIPAWNTLGSIISSVWNGIIQPVWELIKTAAGILADILTGNFGNIGDRFSSMGQSISDIVHGVINTAMEFFKGIVEMVGNAWETFRDIVGTVVDFVKERIQKMIDNIGEIPGKVQSLFEDAGSWLVNAGRDIISGLWNGMKEKWNSVKNWLSDHLSFSSIGSLVGMSGGGIISFAAGGITEAYVQGGIRQLEAYANGGGREDHRAQIAPAGAWRVWAEDETGGEAYIPLASSKRVRSTAILNEVATRFGYQLIDRNGAPYAGGYNGNLGPQHVTAFADGAVVGPDALVSFVHGRGASRPLEGAPYIFGGSNWGDCSGTQSAVAAKAVGLDPFPRKFATMNEGSWLAAHGFKRGRGGSGDLRIGYMNGGPGGGHTAGTLPNGVNIEMGGARGNGQYGGQAAGAWDSYFTDFYYLPMKPEFDKVALDGLGDLGDDDLTISTTPMGIPDTPGDAAAASMGADTTGNTGTNENTISGMAGNLAKEVVSGHVSDILGVFGVPDTLPSWLTGMRDLKQEYDKAHSDNATGNPRTSLAEDHAAQLHDDAVTSMTPAEMKRDPQLRGADTFDVVEQPKVPEWGPEFFVHEIARQAKAMNLGADGAKIGVATALVESGDPLQMYANNSVPESLKFRHDAVGSDYDSVGLFQQRNNGAWGTVAERMDPFKSAGMFFRELVKFDWRGMQPGDAAQKVQRSAFPDRYAGKMGRAEELVNNVGLFDQGGVLKDKSLALNLSGKPEAVLTNDQWGMLNDLGGSLPSIVGGLTSSAVGSAGMAGIAGVNSVVPGAGAALEPLVGVAADYAGGVTSGWAQAFVTAANQTADIVAEPVRDTVGEFAQPVVDMANQVQTGVREVAGRAQSTAQQVQAKTPININVQNMEQAYEAKRRLEARELAGFM</sequence>
<feature type="region of interest" description="Disordered" evidence="1">
    <location>
        <begin position="250"/>
        <end position="275"/>
    </location>
</feature>
<dbReference type="Pfam" id="PF20155">
    <property type="entry name" value="TMP_3"/>
    <property type="match status" value="1"/>
</dbReference>
<feature type="region of interest" description="Disordered" evidence="1">
    <location>
        <begin position="201"/>
        <end position="221"/>
    </location>
</feature>
<dbReference type="InterPro" id="IPR013491">
    <property type="entry name" value="Tape_meas_N"/>
</dbReference>
<proteinExistence type="predicted"/>
<feature type="transmembrane region" description="Helical" evidence="2">
    <location>
        <begin position="763"/>
        <end position="783"/>
    </location>
</feature>